<dbReference type="KEGG" id="dpx:DAPPUDRAFT_275003"/>
<name>E9I511_DAPPU</name>
<evidence type="ECO:0000313" key="1">
    <source>
        <dbReference type="EMBL" id="EFX60919.1"/>
    </source>
</evidence>
<organism evidence="1 2">
    <name type="scientific">Daphnia pulex</name>
    <name type="common">Water flea</name>
    <dbReference type="NCBI Taxonomy" id="6669"/>
    <lineage>
        <taxon>Eukaryota</taxon>
        <taxon>Metazoa</taxon>
        <taxon>Ecdysozoa</taxon>
        <taxon>Arthropoda</taxon>
        <taxon>Crustacea</taxon>
        <taxon>Branchiopoda</taxon>
        <taxon>Diplostraca</taxon>
        <taxon>Cladocera</taxon>
        <taxon>Anomopoda</taxon>
        <taxon>Daphniidae</taxon>
        <taxon>Daphnia</taxon>
    </lineage>
</organism>
<dbReference type="HOGENOM" id="CLU_2270404_0_0_1"/>
<evidence type="ECO:0000313" key="2">
    <source>
        <dbReference type="Proteomes" id="UP000000305"/>
    </source>
</evidence>
<reference evidence="1 2" key="1">
    <citation type="journal article" date="2011" name="Science">
        <title>The ecoresponsive genome of Daphnia pulex.</title>
        <authorList>
            <person name="Colbourne J.K."/>
            <person name="Pfrender M.E."/>
            <person name="Gilbert D."/>
            <person name="Thomas W.K."/>
            <person name="Tucker A."/>
            <person name="Oakley T.H."/>
            <person name="Tokishita S."/>
            <person name="Aerts A."/>
            <person name="Arnold G.J."/>
            <person name="Basu M.K."/>
            <person name="Bauer D.J."/>
            <person name="Caceres C.E."/>
            <person name="Carmel L."/>
            <person name="Casola C."/>
            <person name="Choi J.H."/>
            <person name="Detter J.C."/>
            <person name="Dong Q."/>
            <person name="Dusheyko S."/>
            <person name="Eads B.D."/>
            <person name="Frohlich T."/>
            <person name="Geiler-Samerotte K.A."/>
            <person name="Gerlach D."/>
            <person name="Hatcher P."/>
            <person name="Jogdeo S."/>
            <person name="Krijgsveld J."/>
            <person name="Kriventseva E.V."/>
            <person name="Kultz D."/>
            <person name="Laforsch C."/>
            <person name="Lindquist E."/>
            <person name="Lopez J."/>
            <person name="Manak J.R."/>
            <person name="Muller J."/>
            <person name="Pangilinan J."/>
            <person name="Patwardhan R.P."/>
            <person name="Pitluck S."/>
            <person name="Pritham E.J."/>
            <person name="Rechtsteiner A."/>
            <person name="Rho M."/>
            <person name="Rogozin I.B."/>
            <person name="Sakarya O."/>
            <person name="Salamov A."/>
            <person name="Schaack S."/>
            <person name="Shapiro H."/>
            <person name="Shiga Y."/>
            <person name="Skalitzky C."/>
            <person name="Smith Z."/>
            <person name="Souvorov A."/>
            <person name="Sung W."/>
            <person name="Tang Z."/>
            <person name="Tsuchiya D."/>
            <person name="Tu H."/>
            <person name="Vos H."/>
            <person name="Wang M."/>
            <person name="Wolf Y.I."/>
            <person name="Yamagata H."/>
            <person name="Yamada T."/>
            <person name="Ye Y."/>
            <person name="Shaw J.R."/>
            <person name="Andrews J."/>
            <person name="Crease T.J."/>
            <person name="Tang H."/>
            <person name="Lucas S.M."/>
            <person name="Robertson H.M."/>
            <person name="Bork P."/>
            <person name="Koonin E.V."/>
            <person name="Zdobnov E.M."/>
            <person name="Grigoriev I.V."/>
            <person name="Lynch M."/>
            <person name="Boore J.L."/>
        </authorList>
    </citation>
    <scope>NUCLEOTIDE SEQUENCE [LARGE SCALE GENOMIC DNA]</scope>
</reference>
<sequence length="103" mass="11951">IVGAFPLAILQYYILKWTGRTPTQETYLERQVAEYENLMATRNETTVVGRGHASRIGRQSTLLERTDTVIPLNVIDQQERPEAEQNENVLEFRELNQSRCMLQ</sequence>
<gene>
    <name evidence="1" type="ORF">DAPPUDRAFT_275003</name>
</gene>
<proteinExistence type="predicted"/>
<feature type="non-terminal residue" evidence="1">
    <location>
        <position position="103"/>
    </location>
</feature>
<keyword evidence="2" id="KW-1185">Reference proteome</keyword>
<dbReference type="InParanoid" id="E9I511"/>
<accession>E9I511</accession>
<dbReference type="EMBL" id="GL735322">
    <property type="protein sequence ID" value="EFX60919.1"/>
    <property type="molecule type" value="Genomic_DNA"/>
</dbReference>
<dbReference type="AlphaFoldDB" id="E9I511"/>
<protein>
    <submittedName>
        <fullName evidence="1">Uncharacterized protein</fullName>
    </submittedName>
</protein>
<dbReference type="Proteomes" id="UP000000305">
    <property type="component" value="Unassembled WGS sequence"/>
</dbReference>